<comment type="cofactor">
    <cofactor evidence="1">
        <name>FAD</name>
        <dbReference type="ChEBI" id="CHEBI:57692"/>
    </cofactor>
</comment>
<evidence type="ECO:0000256" key="4">
    <source>
        <dbReference type="ARBA" id="ARBA00023002"/>
    </source>
</evidence>
<dbReference type="EMBL" id="LFNT01000029">
    <property type="protein sequence ID" value="KMS72220.1"/>
    <property type="molecule type" value="Genomic_DNA"/>
</dbReference>
<dbReference type="PATRIC" id="fig|1938.3.peg.3680"/>
<evidence type="ECO:0000313" key="7">
    <source>
        <dbReference type="EMBL" id="KMS72220.1"/>
    </source>
</evidence>
<protein>
    <submittedName>
        <fullName evidence="7">Oxidoreductase</fullName>
    </submittedName>
</protein>
<dbReference type="Pfam" id="PF07992">
    <property type="entry name" value="Pyr_redox_2"/>
    <property type="match status" value="1"/>
</dbReference>
<comment type="caution">
    <text evidence="7">The sequence shown here is derived from an EMBL/GenBank/DDBJ whole genome shotgun (WGS) entry which is preliminary data.</text>
</comment>
<sequence>MSEQTQQQGTSAARRVVVAGAGMAGVQTAVALREQGFTGTVTLIGAEPHQPYDRPPLSKAVLLGKAEGSAFDVDFEALGIELRLGCEVLGLRPADHELDTESGPVPYDVLVLATGAEPIRLPGTEGVPGVHLLRTLDDAERLRPVLARQHDIVVVGAGWIGAEFATAAREAGCAVTVVEAADRPLAGALPAEVAAPMTAWYADSGAVLRTHARVERVEPGAVILDDGSRLPAGAVVVGIGARPATAWLAGSGIGLGAHGEVLADDRLRTSVPDVYAVGDCASFPSGRYGERLLVHHWDNALQGPRTVAANILGETSAVYDPVPYFWSEQFGRFVQYAGHHAAADTVLWRGEPSGPAWTVCWLRGDRLVALLAVGRPRDLAQGRRLIEAGTPMNAELLVDPAKPMKAATA</sequence>
<dbReference type="Gene3D" id="3.50.50.60">
    <property type="entry name" value="FAD/NAD(P)-binding domain"/>
    <property type="match status" value="2"/>
</dbReference>
<evidence type="ECO:0000256" key="3">
    <source>
        <dbReference type="ARBA" id="ARBA00022827"/>
    </source>
</evidence>
<keyword evidence="4" id="KW-0560">Oxidoreductase</keyword>
<keyword evidence="2" id="KW-0285">Flavoprotein</keyword>
<evidence type="ECO:0000259" key="5">
    <source>
        <dbReference type="Pfam" id="PF07992"/>
    </source>
</evidence>
<dbReference type="SUPFAM" id="SSF51905">
    <property type="entry name" value="FAD/NAD(P)-binding domain"/>
    <property type="match status" value="1"/>
</dbReference>
<dbReference type="PRINTS" id="PR00368">
    <property type="entry name" value="FADPNR"/>
</dbReference>
<dbReference type="Proteomes" id="UP000037432">
    <property type="component" value="Unassembled WGS sequence"/>
</dbReference>
<feature type="domain" description="FAD/NAD(P)-binding" evidence="5">
    <location>
        <begin position="15"/>
        <end position="300"/>
    </location>
</feature>
<dbReference type="SUPFAM" id="SSF55424">
    <property type="entry name" value="FAD/NAD-linked reductases, dimerisation (C-terminal) domain"/>
    <property type="match status" value="1"/>
</dbReference>
<proteinExistence type="predicted"/>
<dbReference type="PRINTS" id="PR00469">
    <property type="entry name" value="PNDRDTASEII"/>
</dbReference>
<feature type="domain" description="Reductase C-terminal" evidence="6">
    <location>
        <begin position="324"/>
        <end position="407"/>
    </location>
</feature>
<dbReference type="Gene3D" id="3.30.390.30">
    <property type="match status" value="1"/>
</dbReference>
<dbReference type="GO" id="GO:0005737">
    <property type="term" value="C:cytoplasm"/>
    <property type="evidence" value="ECO:0007669"/>
    <property type="project" value="TreeGrafter"/>
</dbReference>
<dbReference type="InterPro" id="IPR036188">
    <property type="entry name" value="FAD/NAD-bd_sf"/>
</dbReference>
<keyword evidence="3" id="KW-0274">FAD</keyword>
<dbReference type="RefSeq" id="WP_048583464.1">
    <property type="nucleotide sequence ID" value="NZ_LFNT01000029.1"/>
</dbReference>
<dbReference type="InterPro" id="IPR050446">
    <property type="entry name" value="FAD-oxidoreductase/Apoptosis"/>
</dbReference>
<dbReference type="GO" id="GO:0016651">
    <property type="term" value="F:oxidoreductase activity, acting on NAD(P)H"/>
    <property type="evidence" value="ECO:0007669"/>
    <property type="project" value="TreeGrafter"/>
</dbReference>
<dbReference type="Pfam" id="PF14759">
    <property type="entry name" value="Reductase_C"/>
    <property type="match status" value="1"/>
</dbReference>
<reference evidence="7 8" key="1">
    <citation type="submission" date="2015-06" db="EMBL/GenBank/DDBJ databases">
        <authorList>
            <person name="Ju K.-S."/>
            <person name="Doroghazi J.R."/>
            <person name="Metcalf W.W."/>
        </authorList>
    </citation>
    <scope>NUCLEOTIDE SEQUENCE [LARGE SCALE GENOMIC DNA]</scope>
    <source>
        <strain evidence="7 8">NRRL 3414</strain>
    </source>
</reference>
<dbReference type="InterPro" id="IPR028202">
    <property type="entry name" value="Reductase_C"/>
</dbReference>
<evidence type="ECO:0000256" key="2">
    <source>
        <dbReference type="ARBA" id="ARBA00022630"/>
    </source>
</evidence>
<organism evidence="7 8">
    <name type="scientific">Streptomyces viridochromogenes</name>
    <dbReference type="NCBI Taxonomy" id="1938"/>
    <lineage>
        <taxon>Bacteria</taxon>
        <taxon>Bacillati</taxon>
        <taxon>Actinomycetota</taxon>
        <taxon>Actinomycetes</taxon>
        <taxon>Kitasatosporales</taxon>
        <taxon>Streptomycetaceae</taxon>
        <taxon>Streptomyces</taxon>
    </lineage>
</organism>
<dbReference type="PANTHER" id="PTHR43557:SF2">
    <property type="entry name" value="RIESKE DOMAIN-CONTAINING PROTEIN-RELATED"/>
    <property type="match status" value="1"/>
</dbReference>
<dbReference type="OrthoDB" id="1145at2"/>
<gene>
    <name evidence="7" type="ORF">ACM01_24315</name>
</gene>
<evidence type="ECO:0000259" key="6">
    <source>
        <dbReference type="Pfam" id="PF14759"/>
    </source>
</evidence>
<accession>A0A0J8C348</accession>
<evidence type="ECO:0000256" key="1">
    <source>
        <dbReference type="ARBA" id="ARBA00001974"/>
    </source>
</evidence>
<dbReference type="AlphaFoldDB" id="A0A0J8C348"/>
<dbReference type="PANTHER" id="PTHR43557">
    <property type="entry name" value="APOPTOSIS-INDUCING FACTOR 1"/>
    <property type="match status" value="1"/>
</dbReference>
<evidence type="ECO:0000313" key="8">
    <source>
        <dbReference type="Proteomes" id="UP000037432"/>
    </source>
</evidence>
<name>A0A0J8C348_STRVR</name>
<dbReference type="InterPro" id="IPR016156">
    <property type="entry name" value="FAD/NAD-linked_Rdtase_dimer_sf"/>
</dbReference>
<dbReference type="InterPro" id="IPR023753">
    <property type="entry name" value="FAD/NAD-binding_dom"/>
</dbReference>